<dbReference type="AlphaFoldDB" id="A0A0R3D1E9"/>
<keyword evidence="2" id="KW-1185">Reference proteome</keyword>
<evidence type="ECO:0000313" key="1">
    <source>
        <dbReference type="EMBL" id="KRQ03546.1"/>
    </source>
</evidence>
<dbReference type="Gene3D" id="3.90.1140.10">
    <property type="entry name" value="Cyclic phosphodiesterase"/>
    <property type="match status" value="1"/>
</dbReference>
<name>A0A0R3D1E9_9BRAD</name>
<comment type="caution">
    <text evidence="1">The sequence shown here is derived from an EMBL/GenBank/DDBJ whole genome shotgun (WGS) entry which is preliminary data.</text>
</comment>
<dbReference type="RefSeq" id="WP_057756128.1">
    <property type="nucleotide sequence ID" value="NZ_LJYG01000108.1"/>
</dbReference>
<accession>A0A0R3D1E9</accession>
<dbReference type="EMBL" id="LJYG01000108">
    <property type="protein sequence ID" value="KRQ03546.1"/>
    <property type="molecule type" value="Genomic_DNA"/>
</dbReference>
<dbReference type="OrthoDB" id="463286at2"/>
<evidence type="ECO:0000313" key="2">
    <source>
        <dbReference type="Proteomes" id="UP000051936"/>
    </source>
</evidence>
<proteinExistence type="predicted"/>
<organism evidence="1 2">
    <name type="scientific">Bradyrhizobium manausense</name>
    <dbReference type="NCBI Taxonomy" id="989370"/>
    <lineage>
        <taxon>Bacteria</taxon>
        <taxon>Pseudomonadati</taxon>
        <taxon>Pseudomonadota</taxon>
        <taxon>Alphaproteobacteria</taxon>
        <taxon>Hyphomicrobiales</taxon>
        <taxon>Nitrobacteraceae</taxon>
        <taxon>Bradyrhizobium</taxon>
    </lineage>
</organism>
<dbReference type="InterPro" id="IPR009097">
    <property type="entry name" value="Cyclic_Pdiesterase"/>
</dbReference>
<dbReference type="Pfam" id="PF13563">
    <property type="entry name" value="2_5_RNA_ligase2"/>
    <property type="match status" value="1"/>
</dbReference>
<protein>
    <submittedName>
        <fullName evidence="1">Calmodulin</fullName>
    </submittedName>
</protein>
<sequence length="180" mass="20411">MAIAINVRAHGNSGREVEQLWDQVAAFEDEPSMRTLGYRPHFTFAIYDSPAIAEETAWQAMLRAAAGEMQLRIEFRRVRWFAGPPLVLWLEPVDDAALRRWHAAVCAAIDPAYCRPHYRPGRWTPHCTLGTRITEERHHEAIDFAGSFNRSMTVLFDVADCVVFPPVRVVAEQKLPAGAR</sequence>
<dbReference type="Proteomes" id="UP000051936">
    <property type="component" value="Unassembled WGS sequence"/>
</dbReference>
<dbReference type="SUPFAM" id="SSF55144">
    <property type="entry name" value="LigT-like"/>
    <property type="match status" value="1"/>
</dbReference>
<gene>
    <name evidence="1" type="ORF">AOQ71_33190</name>
</gene>
<dbReference type="STRING" id="989370.AOQ71_33190"/>
<reference evidence="1 2" key="1">
    <citation type="submission" date="2015-09" db="EMBL/GenBank/DDBJ databases">
        <title>Draft Genome Sequence of Bradyrhizobium manausense Strain BR 3351T, a Novel Symbiotic Nitrogen-Fixing Alphaproteobacterium Isolated from Brazilian Amazon Rain Forest.</title>
        <authorList>
            <person name="De Araujo J.L."/>
            <person name="Zilli J.E."/>
        </authorList>
    </citation>
    <scope>NUCLEOTIDE SEQUENCE [LARGE SCALE GENOMIC DNA]</scope>
    <source>
        <strain evidence="1 2">BR3351</strain>
    </source>
</reference>